<evidence type="ECO:0000313" key="1">
    <source>
        <dbReference type="EMBL" id="EFC89943.1"/>
    </source>
</evidence>
<name>D2ZT10_NEIM2</name>
<reference evidence="1 2" key="1">
    <citation type="submission" date="2009-10" db="EMBL/GenBank/DDBJ databases">
        <authorList>
            <person name="Weinstock G."/>
            <person name="Sodergren E."/>
            <person name="Clifton S."/>
            <person name="Fulton L."/>
            <person name="Fulton B."/>
            <person name="Courtney L."/>
            <person name="Fronick C."/>
            <person name="Harrison M."/>
            <person name="Strong C."/>
            <person name="Farmer C."/>
            <person name="Delahaunty K."/>
            <person name="Markovic C."/>
            <person name="Hall O."/>
            <person name="Minx P."/>
            <person name="Tomlinson C."/>
            <person name="Mitreva M."/>
            <person name="Nelson J."/>
            <person name="Hou S."/>
            <person name="Wollam A."/>
            <person name="Pepin K.H."/>
            <person name="Johnson M."/>
            <person name="Bhonagiri V."/>
            <person name="Nash W.E."/>
            <person name="Warren W."/>
            <person name="Chinwalla A."/>
            <person name="Mardis E.R."/>
            <person name="Wilson R.K."/>
        </authorList>
    </citation>
    <scope>NUCLEOTIDE SEQUENCE [LARGE SCALE GENOMIC DNA]</scope>
    <source>
        <strain evidence="2">ATCC 25996 / DSM 4631 / NCTC 10774 / M26</strain>
    </source>
</reference>
<dbReference type="EMBL" id="ACDX02000001">
    <property type="protein sequence ID" value="EFC89943.1"/>
    <property type="molecule type" value="Genomic_DNA"/>
</dbReference>
<dbReference type="AlphaFoldDB" id="D2ZT10"/>
<organism evidence="1 2">
    <name type="scientific">Neisseria mucosa (strain ATCC 25996 / DSM 4631 / NCTC 10774 / M26)</name>
    <dbReference type="NCBI Taxonomy" id="546266"/>
    <lineage>
        <taxon>Bacteria</taxon>
        <taxon>Pseudomonadati</taxon>
        <taxon>Pseudomonadota</taxon>
        <taxon>Betaproteobacteria</taxon>
        <taxon>Neisseriales</taxon>
        <taxon>Neisseriaceae</taxon>
        <taxon>Neisseria</taxon>
    </lineage>
</organism>
<protein>
    <submittedName>
        <fullName evidence="1">Uncharacterized protein</fullName>
    </submittedName>
</protein>
<sequence length="158" mass="17810">MSKFPSRQSPDQDERLCADSTFSTTQGRFGQRWNPHKAGLDFGGLGIFNDITTRRRKPPDVCCYVKHSYLGKDLAMKTAKLKRARTIAAVITELDTERCNRVYTCCHPFATGAEWIAGHIRKNYFAELKACTVEEALRHAKRRVVSANGGTAAQWRAM</sequence>
<accession>D2ZT10</accession>
<evidence type="ECO:0000313" key="2">
    <source>
        <dbReference type="Proteomes" id="UP000003344"/>
    </source>
</evidence>
<dbReference type="STRING" id="546266.NEIMUCOT_03743"/>
<comment type="caution">
    <text evidence="1">The sequence shown here is derived from an EMBL/GenBank/DDBJ whole genome shotgun (WGS) entry which is preliminary data.</text>
</comment>
<dbReference type="Proteomes" id="UP000003344">
    <property type="component" value="Unassembled WGS sequence"/>
</dbReference>
<gene>
    <name evidence="1" type="ORF">NEIMUCOT_03743</name>
</gene>
<proteinExistence type="predicted"/>